<dbReference type="OrthoDB" id="9766107at2"/>
<dbReference type="InterPro" id="IPR050738">
    <property type="entry name" value="Sulfatase"/>
</dbReference>
<organism evidence="4 5">
    <name type="scientific">Chitinophaga niabensis</name>
    <dbReference type="NCBI Taxonomy" id="536979"/>
    <lineage>
        <taxon>Bacteria</taxon>
        <taxon>Pseudomonadati</taxon>
        <taxon>Bacteroidota</taxon>
        <taxon>Chitinophagia</taxon>
        <taxon>Chitinophagales</taxon>
        <taxon>Chitinophagaceae</taxon>
        <taxon>Chitinophaga</taxon>
    </lineage>
</organism>
<keyword evidence="5" id="KW-1185">Reference proteome</keyword>
<dbReference type="PANTHER" id="PTHR42693">
    <property type="entry name" value="ARYLSULFATASE FAMILY MEMBER"/>
    <property type="match status" value="1"/>
</dbReference>
<dbReference type="Pfam" id="PF00884">
    <property type="entry name" value="Sulfatase"/>
    <property type="match status" value="1"/>
</dbReference>
<sequence length="460" mass="51071">MKLQTILIATAFLGSSWGPGRPGENEKPNIILIMADDMGYGDLGCYGQKMIQTPNIDALAKGGLRFTTYYAGNTVCAPSREALLTGMHTGHTSIRGNFLTDEKEDPAMPSEKVTVAELLKGAGYHTALIGKWGLGGEGHSPETQGFDYSYGYLDQIQAHNYFPPFLYENGKKVMLDQNADGKKGAYSHHLFVDKTLRFLESSAKEPFFLYLPYTIPHGEHVIPDNSAYAGKDWPEQFKNYAAMITQLDSDIGRIMQMLKEKGLDKNTLILFTSDNGANPGFAKFFRSNGVFRGNKTNLYEGGIREPLIAYWPGKIKAGQVTGHVAAGWDVLPTICQAAGIKAPAGIDGVSFYPGLLGTGKQVIHPYLYWEYYTYNYNWNKPDATMPRNWLDSRALRFDHWKAVVKSTPTDLAGKIELYDLAKDSTETTDLAATHPEVVKRVKELMQSATKANAPYFPYKH</sequence>
<dbReference type="SUPFAM" id="SSF53649">
    <property type="entry name" value="Alkaline phosphatase-like"/>
    <property type="match status" value="1"/>
</dbReference>
<evidence type="ECO:0000313" key="5">
    <source>
        <dbReference type="Proteomes" id="UP000185003"/>
    </source>
</evidence>
<dbReference type="STRING" id="536979.SAMN04488055_4623"/>
<reference evidence="5" key="1">
    <citation type="submission" date="2016-11" db="EMBL/GenBank/DDBJ databases">
        <authorList>
            <person name="Varghese N."/>
            <person name="Submissions S."/>
        </authorList>
    </citation>
    <scope>NUCLEOTIDE SEQUENCE [LARGE SCALE GENOMIC DNA]</scope>
    <source>
        <strain evidence="5">DSM 24787</strain>
    </source>
</reference>
<dbReference type="InterPro" id="IPR017850">
    <property type="entry name" value="Alkaline_phosphatase_core_sf"/>
</dbReference>
<dbReference type="EMBL" id="FSRA01000002">
    <property type="protein sequence ID" value="SIO48911.1"/>
    <property type="molecule type" value="Genomic_DNA"/>
</dbReference>
<evidence type="ECO:0000256" key="1">
    <source>
        <dbReference type="ARBA" id="ARBA00008779"/>
    </source>
</evidence>
<name>A0A1N6JXH6_9BACT</name>
<gene>
    <name evidence="4" type="ORF">SAMN04488055_4623</name>
</gene>
<evidence type="ECO:0000256" key="2">
    <source>
        <dbReference type="ARBA" id="ARBA00022801"/>
    </source>
</evidence>
<dbReference type="Gene3D" id="3.30.1120.10">
    <property type="match status" value="1"/>
</dbReference>
<dbReference type="PANTHER" id="PTHR42693:SF53">
    <property type="entry name" value="ENDO-4-O-SULFATASE"/>
    <property type="match status" value="1"/>
</dbReference>
<dbReference type="CDD" id="cd16145">
    <property type="entry name" value="ARS_like"/>
    <property type="match status" value="1"/>
</dbReference>
<accession>A0A1N6JXH6</accession>
<protein>
    <submittedName>
        <fullName evidence="4">Arylsulfatase A</fullName>
    </submittedName>
</protein>
<proteinExistence type="inferred from homology"/>
<keyword evidence="2" id="KW-0378">Hydrolase</keyword>
<feature type="domain" description="Sulfatase N-terminal" evidence="3">
    <location>
        <begin position="28"/>
        <end position="340"/>
    </location>
</feature>
<dbReference type="AlphaFoldDB" id="A0A1N6JXH6"/>
<dbReference type="Gene3D" id="3.40.720.10">
    <property type="entry name" value="Alkaline Phosphatase, subunit A"/>
    <property type="match status" value="1"/>
</dbReference>
<evidence type="ECO:0000313" key="4">
    <source>
        <dbReference type="EMBL" id="SIO48911.1"/>
    </source>
</evidence>
<comment type="similarity">
    <text evidence="1">Belongs to the sulfatase family.</text>
</comment>
<evidence type="ECO:0000259" key="3">
    <source>
        <dbReference type="Pfam" id="PF00884"/>
    </source>
</evidence>
<dbReference type="GO" id="GO:0004065">
    <property type="term" value="F:arylsulfatase activity"/>
    <property type="evidence" value="ECO:0007669"/>
    <property type="project" value="TreeGrafter"/>
</dbReference>
<dbReference type="InterPro" id="IPR000917">
    <property type="entry name" value="Sulfatase_N"/>
</dbReference>
<dbReference type="Proteomes" id="UP000185003">
    <property type="component" value="Unassembled WGS sequence"/>
</dbReference>
<dbReference type="RefSeq" id="WP_074241940.1">
    <property type="nucleotide sequence ID" value="NZ_FSRA01000002.1"/>
</dbReference>